<organism evidence="9 11">
    <name type="scientific">Dracunculus medinensis</name>
    <name type="common">Guinea worm</name>
    <dbReference type="NCBI Taxonomy" id="318479"/>
    <lineage>
        <taxon>Eukaryota</taxon>
        <taxon>Metazoa</taxon>
        <taxon>Ecdysozoa</taxon>
        <taxon>Nematoda</taxon>
        <taxon>Chromadorea</taxon>
        <taxon>Rhabditida</taxon>
        <taxon>Spirurina</taxon>
        <taxon>Dracunculoidea</taxon>
        <taxon>Dracunculidae</taxon>
        <taxon>Dracunculus</taxon>
    </lineage>
</organism>
<dbReference type="Proteomes" id="UP000038040">
    <property type="component" value="Unplaced"/>
</dbReference>
<dbReference type="EMBL" id="UYYG01001157">
    <property type="protein sequence ID" value="VDN56789.1"/>
    <property type="molecule type" value="Genomic_DNA"/>
</dbReference>
<evidence type="ECO:0000256" key="7">
    <source>
        <dbReference type="ARBA" id="ARBA00047303"/>
    </source>
</evidence>
<evidence type="ECO:0000313" key="8">
    <source>
        <dbReference type="EMBL" id="VDN56789.1"/>
    </source>
</evidence>
<name>A0A0N4U674_DRAME</name>
<dbReference type="PANTHER" id="PTHR31399:SF0">
    <property type="entry name" value="DNA-DIRECTED PRIMASE_POLYMERASE PROTEIN"/>
    <property type="match status" value="1"/>
</dbReference>
<dbReference type="EC" id="2.7.7.102" evidence="6"/>
<evidence type="ECO:0000256" key="5">
    <source>
        <dbReference type="ARBA" id="ARBA00044677"/>
    </source>
</evidence>
<dbReference type="GO" id="GO:0006264">
    <property type="term" value="P:mitochondrial DNA replication"/>
    <property type="evidence" value="ECO:0007669"/>
    <property type="project" value="TreeGrafter"/>
</dbReference>
<dbReference type="STRING" id="318479.A0A0N4U674"/>
<keyword evidence="3" id="KW-0239">DNA-directed DNA polymerase</keyword>
<gene>
    <name evidence="8" type="ORF">DME_LOCUS6762</name>
</gene>
<dbReference type="GO" id="GO:0031297">
    <property type="term" value="P:replication fork processing"/>
    <property type="evidence" value="ECO:0007669"/>
    <property type="project" value="TreeGrafter"/>
</dbReference>
<evidence type="ECO:0000256" key="2">
    <source>
        <dbReference type="ARBA" id="ARBA00012417"/>
    </source>
</evidence>
<dbReference type="GO" id="GO:0003682">
    <property type="term" value="F:chromatin binding"/>
    <property type="evidence" value="ECO:0007669"/>
    <property type="project" value="TreeGrafter"/>
</dbReference>
<evidence type="ECO:0000313" key="11">
    <source>
        <dbReference type="WBParaSite" id="DME_0000240201-mRNA-1"/>
    </source>
</evidence>
<evidence type="ECO:0000256" key="1">
    <source>
        <dbReference type="ARBA" id="ARBA00009762"/>
    </source>
</evidence>
<reference evidence="8 10" key="2">
    <citation type="submission" date="2018-11" db="EMBL/GenBank/DDBJ databases">
        <authorList>
            <consortium name="Pathogen Informatics"/>
        </authorList>
    </citation>
    <scope>NUCLEOTIDE SEQUENCE [LARGE SCALE GENOMIC DNA]</scope>
</reference>
<reference evidence="11" key="1">
    <citation type="submission" date="2016-04" db="UniProtKB">
        <authorList>
            <consortium name="WormBaseParasite"/>
        </authorList>
    </citation>
    <scope>IDENTIFICATION</scope>
</reference>
<dbReference type="WBParaSite" id="DME_0000240201-mRNA-1">
    <property type="protein sequence ID" value="DME_0000240201-mRNA-1"/>
    <property type="gene ID" value="DME_0000240201"/>
</dbReference>
<comment type="catalytic activity">
    <reaction evidence="7">
        <text>DNA(n) + a 2'-deoxyribonucleoside 5'-triphosphate = DNA(n+1) + diphosphate</text>
        <dbReference type="Rhea" id="RHEA:22508"/>
        <dbReference type="Rhea" id="RHEA-COMP:17339"/>
        <dbReference type="Rhea" id="RHEA-COMP:17340"/>
        <dbReference type="ChEBI" id="CHEBI:33019"/>
        <dbReference type="ChEBI" id="CHEBI:61560"/>
        <dbReference type="ChEBI" id="CHEBI:173112"/>
        <dbReference type="EC" id="2.7.7.7"/>
    </reaction>
    <physiologicalReaction direction="left-to-right" evidence="7">
        <dbReference type="Rhea" id="RHEA:22509"/>
    </physiologicalReaction>
</comment>
<dbReference type="OrthoDB" id="5988181at2759"/>
<dbReference type="Pfam" id="PF03121">
    <property type="entry name" value="Herpes_UL52"/>
    <property type="match status" value="1"/>
</dbReference>
<evidence type="ECO:0000313" key="9">
    <source>
        <dbReference type="Proteomes" id="UP000038040"/>
    </source>
</evidence>
<dbReference type="GO" id="GO:0005634">
    <property type="term" value="C:nucleus"/>
    <property type="evidence" value="ECO:0007669"/>
    <property type="project" value="TreeGrafter"/>
</dbReference>
<dbReference type="GO" id="GO:0009411">
    <property type="term" value="P:response to UV"/>
    <property type="evidence" value="ECO:0007669"/>
    <property type="project" value="TreeGrafter"/>
</dbReference>
<dbReference type="GO" id="GO:0005759">
    <property type="term" value="C:mitochondrial matrix"/>
    <property type="evidence" value="ECO:0007669"/>
    <property type="project" value="TreeGrafter"/>
</dbReference>
<protein>
    <recommendedName>
        <fullName evidence="4">DNA-directed primase/polymerase protein</fullName>
        <ecNumber evidence="6">2.7.7.102</ecNumber>
        <ecNumber evidence="2">2.7.7.7</ecNumber>
    </recommendedName>
</protein>
<keyword evidence="10" id="KW-1185">Reference proteome</keyword>
<evidence type="ECO:0000313" key="10">
    <source>
        <dbReference type="Proteomes" id="UP000274756"/>
    </source>
</evidence>
<dbReference type="AlphaFoldDB" id="A0A0N4U674"/>
<dbReference type="InterPro" id="IPR044917">
    <property type="entry name" value="PRIMPOL"/>
</dbReference>
<dbReference type="GO" id="GO:0042276">
    <property type="term" value="P:error-prone translesion synthesis"/>
    <property type="evidence" value="ECO:0007669"/>
    <property type="project" value="InterPro"/>
</dbReference>
<dbReference type="GO" id="GO:0003887">
    <property type="term" value="F:DNA-directed DNA polymerase activity"/>
    <property type="evidence" value="ECO:0007669"/>
    <property type="project" value="UniProtKB-KW"/>
</dbReference>
<dbReference type="EC" id="2.7.7.7" evidence="2"/>
<evidence type="ECO:0000256" key="3">
    <source>
        <dbReference type="ARBA" id="ARBA00022932"/>
    </source>
</evidence>
<dbReference type="Proteomes" id="UP000274756">
    <property type="component" value="Unassembled WGS sequence"/>
</dbReference>
<evidence type="ECO:0000256" key="6">
    <source>
        <dbReference type="ARBA" id="ARBA00044768"/>
    </source>
</evidence>
<keyword evidence="3" id="KW-0548">Nucleotidyltransferase</keyword>
<evidence type="ECO:0000256" key="4">
    <source>
        <dbReference type="ARBA" id="ARBA00026139"/>
    </source>
</evidence>
<sequence length="459" mass="53549">MEEYEIGESEYWFYGDRILQNRNPTNCDLSGSINPKYSVSVSDKRIRKKLFEELLGSFNVFSRQRDALETKASKGAKYRVFSFESPDSKEGQRRFLVTTVERFWQWYENRQNLSFYELIPDETPCRLYFDLEFYRATNANVDEKKLINDFNCCVVETMQNMFNIDLIPNQQMIILDSSTSTKFSEHVIVHFHEKYFFSSNVSMKPFILMLEKNMISSNRGIVWNKDGTRQIPLFDVGVYTRNRNFRLYLSSKIGKNNPLILSCRCDFYQPGTATKKQIFLDSLVVPSVRLEDINIINSINTCTSINEVSQIDSGLLSCHGSFDRECSNSVVLSGQGFASPYPFLDQRWKETVSIRMWKLVKDESKRICRIIYYVLANCRYCFNIGREHKSNGTYWTVDLEKLIFYQKCFDIDCRGASSNHFPLPNFVRQSIPAADDVSQAHDYNALQTEAKRIVINLNE</sequence>
<comment type="catalytic activity">
    <reaction evidence="5">
        <text>ssDNA + n NTP = ssDNA/pppN(pN)n-1 hybrid + (n-1) diphosphate.</text>
        <dbReference type="EC" id="2.7.7.102"/>
    </reaction>
</comment>
<dbReference type="PANTHER" id="PTHR31399">
    <property type="entry name" value="DNA-DIRECTED PRIMASE / POLYMERASE PROTEIN"/>
    <property type="match status" value="1"/>
</dbReference>
<accession>A0A0N4U674</accession>
<keyword evidence="3" id="KW-0808">Transferase</keyword>
<proteinExistence type="inferred from homology"/>
<comment type="similarity">
    <text evidence="1">Belongs to the eukaryotic-type primase small subunit family.</text>
</comment>